<comment type="caution">
    <text evidence="11">The sequence shown here is derived from an EMBL/GenBank/DDBJ whole genome shotgun (WGS) entry which is preliminary data.</text>
</comment>
<dbReference type="SUPFAM" id="SSF47226">
    <property type="entry name" value="Histidine-containing phosphotransfer domain, HPT domain"/>
    <property type="match status" value="1"/>
</dbReference>
<dbReference type="Pfam" id="PF00512">
    <property type="entry name" value="HisKA"/>
    <property type="match status" value="1"/>
</dbReference>
<feature type="domain" description="Response regulatory" evidence="8">
    <location>
        <begin position="545"/>
        <end position="663"/>
    </location>
</feature>
<keyword evidence="4" id="KW-0902">Two-component regulatory system</keyword>
<dbReference type="AlphaFoldDB" id="A0A0W0YI98"/>
<dbReference type="EMBL" id="LNYW01000075">
    <property type="protein sequence ID" value="KTD56227.1"/>
    <property type="molecule type" value="Genomic_DNA"/>
</dbReference>
<dbReference type="Gene3D" id="1.20.120.160">
    <property type="entry name" value="HPT domain"/>
    <property type="match status" value="1"/>
</dbReference>
<feature type="modified residue" description="4-aspartylphosphate" evidence="6">
    <location>
        <position position="594"/>
    </location>
</feature>
<dbReference type="InterPro" id="IPR013656">
    <property type="entry name" value="PAS_4"/>
</dbReference>
<sequence length="807" mass="91352">MKINQVVSLLEHVLPLMPGYAYLQNKNGQYVACTRSQALLWGLKEPKDIVNQTNATLPLFQKYPELMNTLDGIHQRIIKSKVALHFDEPVHYQDEHLIVIGYYKIPLFEQNRLVSILSLVIDDPTHPVPIRPNSPNDIALKHILTHLPEHVYWKNNQGRYLGCNLAQAQDLNLNHCDDIIGKTDYDLSTKDKADQFWEVDNQVLSFGKTIEVEEEIIKNGENRIVISKKSPLYDELNQVIGLLGISFDITDRKMMEEELKKAKDAAETANRAKTEFLANMRHDIRTPLSGIVGFSELLKMNSTEPHIQEYADNLIASSHALLNLMDEVLEAVRVSSGEIPMMKRKFNLSHTLEQVVALHQAKAHEKNLNLSFSVDEALPYFVIGDKIRLHRIALELIGNALNFTDKGFVSLNVLLAKKEAQHLVIKLTVTDSGIGIPKEKQQEIYLQFKRLTPSYQGIYKGAGLGLYVVKQFIDELGGEIYVSSEMRKGSCFTCLIPLQEPLIDDNSGLDEHEESIIDKPYMSPATYKLSPSSSSEQQDDNTNPFVLIVEDNHIAQAVACSLLRHLSCRVDVASDGTEALLLVKENRYDLIFMDIGLGDGLDGYEVTHQIRNGSNELKNIPIIALTAHGGDENKQRCIEAGMDAVLTKPLTKVHAMDILKSFIPSKNLHTPADISIKKRRDLPDSDEELFHLNQFSIFNQEDALKNCSTQEMLKELLTLMTQQLPDDLTTMKNAYLSQDFSLVEKTAHKIKGGAVYVGTVRMKYACQYLERYWKSGERKLFDALYHQAITTIEETILYIEGWLRQPC</sequence>
<dbReference type="InterPro" id="IPR005467">
    <property type="entry name" value="His_kinase_dom"/>
</dbReference>
<dbReference type="InterPro" id="IPR004358">
    <property type="entry name" value="Sig_transdc_His_kin-like_C"/>
</dbReference>
<feature type="domain" description="PAC" evidence="9">
    <location>
        <begin position="208"/>
        <end position="261"/>
    </location>
</feature>
<dbReference type="InterPro" id="IPR011006">
    <property type="entry name" value="CheY-like_superfamily"/>
</dbReference>
<dbReference type="CDD" id="cd17546">
    <property type="entry name" value="REC_hyHK_CKI1_RcsC-like"/>
    <property type="match status" value="1"/>
</dbReference>
<dbReference type="InterPro" id="IPR036097">
    <property type="entry name" value="HisK_dim/P_sf"/>
</dbReference>
<evidence type="ECO:0000313" key="12">
    <source>
        <dbReference type="Proteomes" id="UP000054600"/>
    </source>
</evidence>
<dbReference type="InterPro" id="IPR000700">
    <property type="entry name" value="PAS-assoc_C"/>
</dbReference>
<dbReference type="Gene3D" id="3.40.50.2300">
    <property type="match status" value="1"/>
</dbReference>
<keyword evidence="11" id="KW-0808">Transferase</keyword>
<dbReference type="Proteomes" id="UP000054600">
    <property type="component" value="Unassembled WGS sequence"/>
</dbReference>
<dbReference type="Pfam" id="PF08448">
    <property type="entry name" value="PAS_4"/>
    <property type="match status" value="1"/>
</dbReference>
<keyword evidence="3 6" id="KW-0597">Phosphoprotein</keyword>
<organism evidence="11 12">
    <name type="scientific">Legionella shakespearei DSM 23087</name>
    <dbReference type="NCBI Taxonomy" id="1122169"/>
    <lineage>
        <taxon>Bacteria</taxon>
        <taxon>Pseudomonadati</taxon>
        <taxon>Pseudomonadota</taxon>
        <taxon>Gammaproteobacteria</taxon>
        <taxon>Legionellales</taxon>
        <taxon>Legionellaceae</taxon>
        <taxon>Legionella</taxon>
    </lineage>
</organism>
<evidence type="ECO:0000259" key="9">
    <source>
        <dbReference type="PROSITE" id="PS50113"/>
    </source>
</evidence>
<evidence type="ECO:0000313" key="11">
    <source>
        <dbReference type="EMBL" id="KTD56227.1"/>
    </source>
</evidence>
<feature type="domain" description="HPt" evidence="10">
    <location>
        <begin position="709"/>
        <end position="806"/>
    </location>
</feature>
<dbReference type="InterPro" id="IPR036641">
    <property type="entry name" value="HPT_dom_sf"/>
</dbReference>
<dbReference type="Gene3D" id="3.30.565.10">
    <property type="entry name" value="Histidine kinase-like ATPase, C-terminal domain"/>
    <property type="match status" value="1"/>
</dbReference>
<dbReference type="Gene3D" id="1.10.287.130">
    <property type="match status" value="1"/>
</dbReference>
<dbReference type="CDD" id="cd00088">
    <property type="entry name" value="HPT"/>
    <property type="match status" value="1"/>
</dbReference>
<dbReference type="Pfam" id="PF00072">
    <property type="entry name" value="Response_reg"/>
    <property type="match status" value="1"/>
</dbReference>
<dbReference type="InterPro" id="IPR001789">
    <property type="entry name" value="Sig_transdc_resp-reg_receiver"/>
</dbReference>
<evidence type="ECO:0000256" key="5">
    <source>
        <dbReference type="PROSITE-ProRule" id="PRU00110"/>
    </source>
</evidence>
<reference evidence="11 12" key="1">
    <citation type="submission" date="2015-11" db="EMBL/GenBank/DDBJ databases">
        <title>Genomic analysis of 38 Legionella species identifies large and diverse effector repertoires.</title>
        <authorList>
            <person name="Burstein D."/>
            <person name="Amaro F."/>
            <person name="Zusman T."/>
            <person name="Lifshitz Z."/>
            <person name="Cohen O."/>
            <person name="Gilbert J.A."/>
            <person name="Pupko T."/>
            <person name="Shuman H.A."/>
            <person name="Segal G."/>
        </authorList>
    </citation>
    <scope>NUCLEOTIDE SEQUENCE [LARGE SCALE GENOMIC DNA]</scope>
    <source>
        <strain evidence="11 12">ATCC 49655</strain>
    </source>
</reference>
<feature type="domain" description="Histidine kinase" evidence="7">
    <location>
        <begin position="279"/>
        <end position="500"/>
    </location>
</feature>
<dbReference type="InterPro" id="IPR008207">
    <property type="entry name" value="Sig_transdc_His_kin_Hpt_dom"/>
</dbReference>
<feature type="modified residue" description="Phosphohistidine" evidence="5">
    <location>
        <position position="748"/>
    </location>
</feature>
<dbReference type="SUPFAM" id="SSF55785">
    <property type="entry name" value="PYP-like sensor domain (PAS domain)"/>
    <property type="match status" value="1"/>
</dbReference>
<dbReference type="eggNOG" id="COG2198">
    <property type="taxonomic scope" value="Bacteria"/>
</dbReference>
<dbReference type="PRINTS" id="PR00344">
    <property type="entry name" value="BCTRLSENSOR"/>
</dbReference>
<evidence type="ECO:0000256" key="2">
    <source>
        <dbReference type="ARBA" id="ARBA00012438"/>
    </source>
</evidence>
<evidence type="ECO:0000259" key="7">
    <source>
        <dbReference type="PROSITE" id="PS50109"/>
    </source>
</evidence>
<dbReference type="PROSITE" id="PS50894">
    <property type="entry name" value="HPT"/>
    <property type="match status" value="1"/>
</dbReference>
<dbReference type="GO" id="GO:0000155">
    <property type="term" value="F:phosphorelay sensor kinase activity"/>
    <property type="evidence" value="ECO:0007669"/>
    <property type="project" value="InterPro"/>
</dbReference>
<dbReference type="eggNOG" id="COG2205">
    <property type="taxonomic scope" value="Bacteria"/>
</dbReference>
<dbReference type="SUPFAM" id="SSF55874">
    <property type="entry name" value="ATPase domain of HSP90 chaperone/DNA topoisomerase II/histidine kinase"/>
    <property type="match status" value="1"/>
</dbReference>
<dbReference type="Gene3D" id="3.30.450.20">
    <property type="entry name" value="PAS domain"/>
    <property type="match status" value="1"/>
</dbReference>
<dbReference type="PROSITE" id="PS50113">
    <property type="entry name" value="PAC"/>
    <property type="match status" value="1"/>
</dbReference>
<dbReference type="CDD" id="cd00082">
    <property type="entry name" value="HisKA"/>
    <property type="match status" value="1"/>
</dbReference>
<dbReference type="SMART" id="SM00387">
    <property type="entry name" value="HATPase_c"/>
    <property type="match status" value="1"/>
</dbReference>
<evidence type="ECO:0000256" key="3">
    <source>
        <dbReference type="ARBA" id="ARBA00022553"/>
    </source>
</evidence>
<dbReference type="InterPro" id="IPR003661">
    <property type="entry name" value="HisK_dim/P_dom"/>
</dbReference>
<dbReference type="eggNOG" id="COG0784">
    <property type="taxonomic scope" value="Bacteria"/>
</dbReference>
<proteinExistence type="predicted"/>
<dbReference type="InterPro" id="IPR000014">
    <property type="entry name" value="PAS"/>
</dbReference>
<gene>
    <name evidence="11" type="ORF">Lsha_2915</name>
</gene>
<dbReference type="GO" id="GO:0005886">
    <property type="term" value="C:plasma membrane"/>
    <property type="evidence" value="ECO:0007669"/>
    <property type="project" value="UniProtKB-SubCell"/>
</dbReference>
<dbReference type="NCBIfam" id="TIGR00229">
    <property type="entry name" value="sensory_box"/>
    <property type="match status" value="1"/>
</dbReference>
<dbReference type="PROSITE" id="PS50110">
    <property type="entry name" value="RESPONSE_REGULATORY"/>
    <property type="match status" value="1"/>
</dbReference>
<dbReference type="PANTHER" id="PTHR45339:SF3">
    <property type="entry name" value="HISTIDINE KINASE"/>
    <property type="match status" value="1"/>
</dbReference>
<dbReference type="GO" id="GO:0005524">
    <property type="term" value="F:ATP binding"/>
    <property type="evidence" value="ECO:0007669"/>
    <property type="project" value="UniProtKB-KW"/>
</dbReference>
<dbReference type="PANTHER" id="PTHR45339">
    <property type="entry name" value="HYBRID SIGNAL TRANSDUCTION HISTIDINE KINASE J"/>
    <property type="match status" value="1"/>
</dbReference>
<dbReference type="PROSITE" id="PS50109">
    <property type="entry name" value="HIS_KIN"/>
    <property type="match status" value="1"/>
</dbReference>
<evidence type="ECO:0000259" key="8">
    <source>
        <dbReference type="PROSITE" id="PS50110"/>
    </source>
</evidence>
<dbReference type="STRING" id="1122169.Lsha_2915"/>
<dbReference type="SUPFAM" id="SSF52172">
    <property type="entry name" value="CheY-like"/>
    <property type="match status" value="1"/>
</dbReference>
<dbReference type="SMART" id="SM00388">
    <property type="entry name" value="HisKA"/>
    <property type="match status" value="1"/>
</dbReference>
<protein>
    <recommendedName>
        <fullName evidence="2">histidine kinase</fullName>
        <ecNumber evidence="2">2.7.13.3</ecNumber>
    </recommendedName>
</protein>
<dbReference type="Pfam" id="PF01627">
    <property type="entry name" value="Hpt"/>
    <property type="match status" value="1"/>
</dbReference>
<dbReference type="SMART" id="SM00448">
    <property type="entry name" value="REC"/>
    <property type="match status" value="1"/>
</dbReference>
<dbReference type="Pfam" id="PF02518">
    <property type="entry name" value="HATPase_c"/>
    <property type="match status" value="1"/>
</dbReference>
<evidence type="ECO:0000256" key="4">
    <source>
        <dbReference type="ARBA" id="ARBA00023012"/>
    </source>
</evidence>
<dbReference type="EC" id="2.7.13.3" evidence="2"/>
<dbReference type="InterPro" id="IPR036890">
    <property type="entry name" value="HATPase_C_sf"/>
</dbReference>
<keyword evidence="11" id="KW-0418">Kinase</keyword>
<name>A0A0W0YI98_9GAMM</name>
<dbReference type="SUPFAM" id="SSF47384">
    <property type="entry name" value="Homodimeric domain of signal transducing histidine kinase"/>
    <property type="match status" value="1"/>
</dbReference>
<dbReference type="InterPro" id="IPR035965">
    <property type="entry name" value="PAS-like_dom_sf"/>
</dbReference>
<comment type="catalytic activity">
    <reaction evidence="1">
        <text>ATP + protein L-histidine = ADP + protein N-phospho-L-histidine.</text>
        <dbReference type="EC" id="2.7.13.3"/>
    </reaction>
</comment>
<accession>A0A0W0YI98</accession>
<dbReference type="PATRIC" id="fig|1122169.6.peg.3354"/>
<dbReference type="RefSeq" id="WP_018577773.1">
    <property type="nucleotide sequence ID" value="NZ_KB892410.1"/>
</dbReference>
<evidence type="ECO:0000256" key="6">
    <source>
        <dbReference type="PROSITE-ProRule" id="PRU00169"/>
    </source>
</evidence>
<keyword evidence="12" id="KW-1185">Reference proteome</keyword>
<dbReference type="InterPro" id="IPR003594">
    <property type="entry name" value="HATPase_dom"/>
</dbReference>
<evidence type="ECO:0000259" key="10">
    <source>
        <dbReference type="PROSITE" id="PS50894"/>
    </source>
</evidence>
<evidence type="ECO:0000256" key="1">
    <source>
        <dbReference type="ARBA" id="ARBA00000085"/>
    </source>
</evidence>